<organism evidence="2 3">
    <name type="scientific">Paraburkholderia bryophila</name>
    <dbReference type="NCBI Taxonomy" id="420952"/>
    <lineage>
        <taxon>Bacteria</taxon>
        <taxon>Pseudomonadati</taxon>
        <taxon>Pseudomonadota</taxon>
        <taxon>Betaproteobacteria</taxon>
        <taxon>Burkholderiales</taxon>
        <taxon>Burkholderiaceae</taxon>
        <taxon>Paraburkholderia</taxon>
    </lineage>
</organism>
<dbReference type="Gene3D" id="1.20.120.520">
    <property type="entry name" value="nmb1532 protein domain like"/>
    <property type="match status" value="1"/>
</dbReference>
<name>A0A329CRT2_9BURK</name>
<evidence type="ECO:0000313" key="3">
    <source>
        <dbReference type="Proteomes" id="UP000248918"/>
    </source>
</evidence>
<dbReference type="AlphaFoldDB" id="A0A329CRT2"/>
<comment type="caution">
    <text evidence="2">The sequence shown here is derived from an EMBL/GenBank/DDBJ whole genome shotgun (WGS) entry which is preliminary data.</text>
</comment>
<dbReference type="InterPro" id="IPR012312">
    <property type="entry name" value="Hemerythrin-like"/>
</dbReference>
<dbReference type="OrthoDB" id="7349010at2"/>
<accession>A0A329CRT2</accession>
<dbReference type="Proteomes" id="UP000248918">
    <property type="component" value="Unassembled WGS sequence"/>
</dbReference>
<protein>
    <submittedName>
        <fullName evidence="2">Hemerythrin-like domain-containing protein</fullName>
    </submittedName>
</protein>
<evidence type="ECO:0000313" key="2">
    <source>
        <dbReference type="EMBL" id="RAS37506.1"/>
    </source>
</evidence>
<dbReference type="EMBL" id="QLTK01000003">
    <property type="protein sequence ID" value="RAS37506.1"/>
    <property type="molecule type" value="Genomic_DNA"/>
</dbReference>
<proteinExistence type="predicted"/>
<reference evidence="2 3" key="1">
    <citation type="submission" date="2018-06" db="EMBL/GenBank/DDBJ databases">
        <title>Genomic Encyclopedia of Type Strains, Phase III (KMG-III): the genomes of soil and plant-associated and newly described type strains.</title>
        <authorList>
            <person name="Whitman W."/>
        </authorList>
    </citation>
    <scope>NUCLEOTIDE SEQUENCE [LARGE SCALE GENOMIC DNA]</scope>
    <source>
        <strain evidence="2 3">LMG 23644</strain>
    </source>
</reference>
<gene>
    <name evidence="2" type="ORF">BX591_103360</name>
</gene>
<feature type="domain" description="Hemerythrin-like" evidence="1">
    <location>
        <begin position="4"/>
        <end position="138"/>
    </location>
</feature>
<dbReference type="RefSeq" id="WP_111930302.1">
    <property type="nucleotide sequence ID" value="NZ_CADFFP010000002.1"/>
</dbReference>
<sequence length="191" mass="21687">MSTVIARLHTEHVRLARLVRLLNHQSCLRTDASAPNIALLVDALCYLTRFPDVSHHVIEDRMVDVLLAKKALSAEVGQEIESQHATLVRDGRDLLRDLESAVREENMSQELVDIRIRLYAERLRHNMVVEELTLFPAAEKSLSEADWRTVEGASSQARPDPLFDNEPDERFAELFRVITAEATTVSAEFPF</sequence>
<evidence type="ECO:0000259" key="1">
    <source>
        <dbReference type="Pfam" id="PF01814"/>
    </source>
</evidence>
<dbReference type="Pfam" id="PF01814">
    <property type="entry name" value="Hemerythrin"/>
    <property type="match status" value="1"/>
</dbReference>